<gene>
    <name evidence="1" type="ORF">BLNAU_10690</name>
</gene>
<dbReference type="EMBL" id="JARBJD010000079">
    <property type="protein sequence ID" value="KAK2954358.1"/>
    <property type="molecule type" value="Genomic_DNA"/>
</dbReference>
<comment type="caution">
    <text evidence="1">The sequence shown here is derived from an EMBL/GenBank/DDBJ whole genome shotgun (WGS) entry which is preliminary data.</text>
</comment>
<keyword evidence="2" id="KW-1185">Reference proteome</keyword>
<proteinExistence type="predicted"/>
<evidence type="ECO:0000313" key="2">
    <source>
        <dbReference type="Proteomes" id="UP001281761"/>
    </source>
</evidence>
<accession>A0ABQ9XPL7</accession>
<dbReference type="Proteomes" id="UP001281761">
    <property type="component" value="Unassembled WGS sequence"/>
</dbReference>
<organism evidence="1 2">
    <name type="scientific">Blattamonas nauphoetae</name>
    <dbReference type="NCBI Taxonomy" id="2049346"/>
    <lineage>
        <taxon>Eukaryota</taxon>
        <taxon>Metamonada</taxon>
        <taxon>Preaxostyla</taxon>
        <taxon>Oxymonadida</taxon>
        <taxon>Blattamonas</taxon>
    </lineage>
</organism>
<protein>
    <submittedName>
        <fullName evidence="1">Uncharacterized protein</fullName>
    </submittedName>
</protein>
<evidence type="ECO:0000313" key="1">
    <source>
        <dbReference type="EMBL" id="KAK2954358.1"/>
    </source>
</evidence>
<name>A0ABQ9XPL7_9EUKA</name>
<sequence length="718" mass="76200">MDSTTLESPIAVTEGMHVMVTNGSSTEPKLYVASHDLSGGELGMIVVDSAFLELRNVDVHILSTSPSFVVIHGMNSKLVFRDGVFAGPASGLTMNEDSDGVCSWSSGALQLINCDTHIRNTRLFRLSQGAINMKNGLLDIQTSSFDSNSASSSSFPSSRRNIHCSDAGAVTIGSLSGGDGFNGLPLWASIGDCAMSGNAAQPNSPLFIPQLDKKESKSVFNTVTQQYTVNIVGSRLIPCGLFLEVFEFDAENNKEGSAVEFEMNHESSDTQVTLVIKQEEIATLDQTQELRCRLKFGLDQQTTDWFTFSAAQIDDPEPTWISITVDSGGSDDTGKCGSSENPCGSVAWGWRVGQTKLEGEGLRIAIKKEVGFGERMRVGSEQLMIQSAKGNKSRLLCDRSVFESGESQDRKGGIVRIDGGLVGLRNLVLSLASASSGEVEGQFVIFGKGRCVVESVEIVAEGSGRVGMGVGWMEGGVMDVNGVILANALLGVTLFGGDDKNDGIAFSVSELNIQNTTTSDSLIHFSSLSPSSAFSLSHSSFLATVRTIDSAPSSSSPTNVSLISVWTCQELLSVVDCVFEKSGTCLSSSPSTLTGNTLRISLSSRVPSKSTVVVSSCLFLDCLSLSGSEALHISTGTCSAAIVLSNNWFENVVSGEEWPLRKGGIAVLDWTRSASVASSSSSSSSHAVGVLVEYGTLRPTLIRRRCVLSNSRLVMQKS</sequence>
<reference evidence="1 2" key="1">
    <citation type="journal article" date="2022" name="bioRxiv">
        <title>Genomics of Preaxostyla Flagellates Illuminates Evolutionary Transitions and the Path Towards Mitochondrial Loss.</title>
        <authorList>
            <person name="Novak L.V.F."/>
            <person name="Treitli S.C."/>
            <person name="Pyrih J."/>
            <person name="Halakuc P."/>
            <person name="Pipaliya S.V."/>
            <person name="Vacek V."/>
            <person name="Brzon O."/>
            <person name="Soukal P."/>
            <person name="Eme L."/>
            <person name="Dacks J.B."/>
            <person name="Karnkowska A."/>
            <person name="Elias M."/>
            <person name="Hampl V."/>
        </authorList>
    </citation>
    <scope>NUCLEOTIDE SEQUENCE [LARGE SCALE GENOMIC DNA]</scope>
    <source>
        <strain evidence="1">NAU3</strain>
        <tissue evidence="1">Gut</tissue>
    </source>
</reference>